<dbReference type="AlphaFoldDB" id="A0A5C6M7D8"/>
<dbReference type="EMBL" id="SRHE01000437">
    <property type="protein sequence ID" value="TWW08961.1"/>
    <property type="molecule type" value="Genomic_DNA"/>
</dbReference>
<organism evidence="2 3">
    <name type="scientific">Planctomyces bekefii</name>
    <dbReference type="NCBI Taxonomy" id="1653850"/>
    <lineage>
        <taxon>Bacteria</taxon>
        <taxon>Pseudomonadati</taxon>
        <taxon>Planctomycetota</taxon>
        <taxon>Planctomycetia</taxon>
        <taxon>Planctomycetales</taxon>
        <taxon>Planctomycetaceae</taxon>
        <taxon>Planctomyces</taxon>
    </lineage>
</organism>
<gene>
    <name evidence="2" type="ORF">E3A20_19080</name>
</gene>
<dbReference type="Gene3D" id="3.30.160.100">
    <property type="entry name" value="Ribosome hibernation promotion factor-like"/>
    <property type="match status" value="1"/>
</dbReference>
<comment type="caution">
    <text evidence="2">The sequence shown here is derived from an EMBL/GenBank/DDBJ whole genome shotgun (WGS) entry which is preliminary data.</text>
</comment>
<accession>A0A5C6M7D8</accession>
<dbReference type="InterPro" id="IPR036567">
    <property type="entry name" value="RHF-like"/>
</dbReference>
<evidence type="ECO:0000313" key="2">
    <source>
        <dbReference type="EMBL" id="TWW08961.1"/>
    </source>
</evidence>
<reference evidence="2 3" key="1">
    <citation type="submission" date="2019-08" db="EMBL/GenBank/DDBJ databases">
        <title>100 year-old enigma solved: identification of Planctomyces bekefii, the type genus and species of the phylum Planctomycetes.</title>
        <authorList>
            <person name="Svetlana D.N."/>
            <person name="Overmann J."/>
        </authorList>
    </citation>
    <scope>NUCLEOTIDE SEQUENCE [LARGE SCALE GENOMIC DNA]</scope>
    <source>
        <strain evidence="2">Phe10_nw2017</strain>
    </source>
</reference>
<evidence type="ECO:0008006" key="4">
    <source>
        <dbReference type="Google" id="ProtNLM"/>
    </source>
</evidence>
<feature type="compositionally biased region" description="Basic residues" evidence="1">
    <location>
        <begin position="89"/>
        <end position="99"/>
    </location>
</feature>
<feature type="compositionally biased region" description="Basic and acidic residues" evidence="1">
    <location>
        <begin position="107"/>
        <end position="117"/>
    </location>
</feature>
<evidence type="ECO:0000313" key="3">
    <source>
        <dbReference type="Proteomes" id="UP000321083"/>
    </source>
</evidence>
<feature type="region of interest" description="Disordered" evidence="1">
    <location>
        <begin position="87"/>
        <end position="117"/>
    </location>
</feature>
<protein>
    <recommendedName>
        <fullName evidence="4">Ribosomal subunit interface protein</fullName>
    </recommendedName>
</protein>
<dbReference type="InterPro" id="IPR003489">
    <property type="entry name" value="RHF/RaiA"/>
</dbReference>
<reference evidence="2 3" key="2">
    <citation type="submission" date="2019-08" db="EMBL/GenBank/DDBJ databases">
        <authorList>
            <person name="Henke P."/>
        </authorList>
    </citation>
    <scope>NUCLEOTIDE SEQUENCE [LARGE SCALE GENOMIC DNA]</scope>
    <source>
        <strain evidence="2">Phe10_nw2017</strain>
    </source>
</reference>
<sequence length="117" mass="13549">MQVSITCRHGQIRQDLREYITQKSEKLLRYLDTVSEIDVTLEFEGVRVDVEMLVEIEGYHSIVTHVEGEDSRVTFDKALHKMEHQVHKYKEKHRDRRHATSVSDAARAAEEKGESAG</sequence>
<proteinExistence type="predicted"/>
<dbReference type="Proteomes" id="UP000321083">
    <property type="component" value="Unassembled WGS sequence"/>
</dbReference>
<dbReference type="SUPFAM" id="SSF69754">
    <property type="entry name" value="Ribosome binding protein Y (YfiA homologue)"/>
    <property type="match status" value="1"/>
</dbReference>
<keyword evidence="3" id="KW-1185">Reference proteome</keyword>
<evidence type="ECO:0000256" key="1">
    <source>
        <dbReference type="SAM" id="MobiDB-lite"/>
    </source>
</evidence>
<dbReference type="Pfam" id="PF02482">
    <property type="entry name" value="Ribosomal_S30AE"/>
    <property type="match status" value="1"/>
</dbReference>
<dbReference type="NCBIfam" id="TIGR00741">
    <property type="entry name" value="yfiA"/>
    <property type="match status" value="1"/>
</dbReference>
<name>A0A5C6M7D8_9PLAN</name>